<comment type="subcellular location">
    <subcellularLocation>
        <location evidence="1">Membrane</location>
        <topology evidence="1">Multi-pass membrane protein</topology>
    </subcellularLocation>
</comment>
<dbReference type="EMBL" id="SDMP01000014">
    <property type="protein sequence ID" value="RYR14930.1"/>
    <property type="molecule type" value="Genomic_DNA"/>
</dbReference>
<dbReference type="Proteomes" id="UP000289738">
    <property type="component" value="Chromosome B04"/>
</dbReference>
<dbReference type="GO" id="GO:0008506">
    <property type="term" value="F:sucrose:proton symporter activity"/>
    <property type="evidence" value="ECO:0007669"/>
    <property type="project" value="TreeGrafter"/>
</dbReference>
<keyword evidence="7 8" id="KW-0472">Membrane</keyword>
<dbReference type="GO" id="GO:0005773">
    <property type="term" value="C:vacuole"/>
    <property type="evidence" value="ECO:0007669"/>
    <property type="project" value="TreeGrafter"/>
</dbReference>
<keyword evidence="5" id="KW-0769">Symport</keyword>
<dbReference type="STRING" id="3818.A0A444ZL74"/>
<keyword evidence="4 8" id="KW-0812">Transmembrane</keyword>
<reference evidence="9 10" key="1">
    <citation type="submission" date="2019-01" db="EMBL/GenBank/DDBJ databases">
        <title>Sequencing of cultivated peanut Arachis hypogaea provides insights into genome evolution and oil improvement.</title>
        <authorList>
            <person name="Chen X."/>
        </authorList>
    </citation>
    <scope>NUCLEOTIDE SEQUENCE [LARGE SCALE GENOMIC DNA]</scope>
    <source>
        <strain evidence="10">cv. Fuhuasheng</strain>
        <tissue evidence="9">Leaves</tissue>
    </source>
</reference>
<evidence type="ECO:0000256" key="5">
    <source>
        <dbReference type="ARBA" id="ARBA00022847"/>
    </source>
</evidence>
<name>A0A444ZL74_ARAHY</name>
<dbReference type="PANTHER" id="PTHR19432:SF89">
    <property type="entry name" value="SUCROSE_H+ SYMPORTER, PLANT, MAJOR FACILITATOR SUPERFAMILY DOMAIN-CONTAINING PROTEIN-RELATED"/>
    <property type="match status" value="1"/>
</dbReference>
<feature type="transmembrane region" description="Helical" evidence="8">
    <location>
        <begin position="12"/>
        <end position="31"/>
    </location>
</feature>
<evidence type="ECO:0000313" key="9">
    <source>
        <dbReference type="EMBL" id="RYR14930.1"/>
    </source>
</evidence>
<dbReference type="AlphaFoldDB" id="A0A444ZL74"/>
<evidence type="ECO:0000256" key="6">
    <source>
        <dbReference type="ARBA" id="ARBA00022989"/>
    </source>
</evidence>
<feature type="transmembrane region" description="Helical" evidence="8">
    <location>
        <begin position="81"/>
        <end position="100"/>
    </location>
</feature>
<keyword evidence="6 8" id="KW-1133">Transmembrane helix</keyword>
<keyword evidence="10" id="KW-1185">Reference proteome</keyword>
<keyword evidence="3" id="KW-0762">Sugar transport</keyword>
<evidence type="ECO:0000256" key="7">
    <source>
        <dbReference type="ARBA" id="ARBA00023136"/>
    </source>
</evidence>
<sequence length="116" mass="13176">MLSLMTITSINWLAWSMIFMYISDWMGRKVYGEKPGIKVDTVYDTGYRYRNCGLMLTWLVMGAMSLAVVHIARAFGGAKNLWGAGNFILVGGLAMTVYISNLAKDERLERHLDLRF</sequence>
<organism evidence="9 10">
    <name type="scientific">Arachis hypogaea</name>
    <name type="common">Peanut</name>
    <dbReference type="NCBI Taxonomy" id="3818"/>
    <lineage>
        <taxon>Eukaryota</taxon>
        <taxon>Viridiplantae</taxon>
        <taxon>Streptophyta</taxon>
        <taxon>Embryophyta</taxon>
        <taxon>Tracheophyta</taxon>
        <taxon>Spermatophyta</taxon>
        <taxon>Magnoliopsida</taxon>
        <taxon>eudicotyledons</taxon>
        <taxon>Gunneridae</taxon>
        <taxon>Pentapetalae</taxon>
        <taxon>rosids</taxon>
        <taxon>fabids</taxon>
        <taxon>Fabales</taxon>
        <taxon>Fabaceae</taxon>
        <taxon>Papilionoideae</taxon>
        <taxon>50 kb inversion clade</taxon>
        <taxon>dalbergioids sensu lato</taxon>
        <taxon>Dalbergieae</taxon>
        <taxon>Pterocarpus clade</taxon>
        <taxon>Arachis</taxon>
    </lineage>
</organism>
<dbReference type="GO" id="GO:0005886">
    <property type="term" value="C:plasma membrane"/>
    <property type="evidence" value="ECO:0007669"/>
    <property type="project" value="TreeGrafter"/>
</dbReference>
<evidence type="ECO:0000256" key="1">
    <source>
        <dbReference type="ARBA" id="ARBA00004141"/>
    </source>
</evidence>
<feature type="transmembrane region" description="Helical" evidence="8">
    <location>
        <begin position="52"/>
        <end position="75"/>
    </location>
</feature>
<evidence type="ECO:0000313" key="10">
    <source>
        <dbReference type="Proteomes" id="UP000289738"/>
    </source>
</evidence>
<proteinExistence type="predicted"/>
<dbReference type="PANTHER" id="PTHR19432">
    <property type="entry name" value="SUGAR TRANSPORTER"/>
    <property type="match status" value="1"/>
</dbReference>
<evidence type="ECO:0000256" key="2">
    <source>
        <dbReference type="ARBA" id="ARBA00022448"/>
    </source>
</evidence>
<comment type="caution">
    <text evidence="9">The sequence shown here is derived from an EMBL/GenBank/DDBJ whole genome shotgun (WGS) entry which is preliminary data.</text>
</comment>
<gene>
    <name evidence="9" type="ORF">Ahy_B04g071649</name>
</gene>
<evidence type="ECO:0000256" key="8">
    <source>
        <dbReference type="SAM" id="Phobius"/>
    </source>
</evidence>
<protein>
    <submittedName>
        <fullName evidence="9">Uncharacterized protein</fullName>
    </submittedName>
</protein>
<evidence type="ECO:0000256" key="4">
    <source>
        <dbReference type="ARBA" id="ARBA00022692"/>
    </source>
</evidence>
<evidence type="ECO:0000256" key="3">
    <source>
        <dbReference type="ARBA" id="ARBA00022597"/>
    </source>
</evidence>
<accession>A0A444ZL74</accession>
<keyword evidence="2" id="KW-0813">Transport</keyword>